<evidence type="ECO:0000256" key="2">
    <source>
        <dbReference type="ARBA" id="ARBA00022448"/>
    </source>
</evidence>
<evidence type="ECO:0000313" key="12">
    <source>
        <dbReference type="Proteomes" id="UP000596977"/>
    </source>
</evidence>
<dbReference type="GO" id="GO:0022857">
    <property type="term" value="F:transmembrane transporter activity"/>
    <property type="evidence" value="ECO:0007669"/>
    <property type="project" value="UniProtKB-UniRule"/>
</dbReference>
<keyword evidence="4 9" id="KW-0997">Cell inner membrane</keyword>
<accession>A0A916VXG7</accession>
<evidence type="ECO:0000256" key="7">
    <source>
        <dbReference type="ARBA" id="ARBA00023136"/>
    </source>
</evidence>
<proteinExistence type="inferred from homology"/>
<keyword evidence="7 9" id="KW-0472">Membrane</keyword>
<feature type="transmembrane region" description="Helical" evidence="9">
    <location>
        <begin position="20"/>
        <end position="39"/>
    </location>
</feature>
<dbReference type="InterPro" id="IPR055348">
    <property type="entry name" value="DctQ"/>
</dbReference>
<evidence type="ECO:0000256" key="4">
    <source>
        <dbReference type="ARBA" id="ARBA00022519"/>
    </source>
</evidence>
<evidence type="ECO:0000256" key="9">
    <source>
        <dbReference type="RuleBase" id="RU369079"/>
    </source>
</evidence>
<dbReference type="RefSeq" id="WP_127074298.1">
    <property type="nucleotide sequence ID" value="NZ_BMKB01000003.1"/>
</dbReference>
<evidence type="ECO:0000313" key="11">
    <source>
        <dbReference type="EMBL" id="GGA49752.1"/>
    </source>
</evidence>
<comment type="subcellular location">
    <subcellularLocation>
        <location evidence="1 9">Cell inner membrane</location>
        <topology evidence="1 9">Multi-pass membrane protein</topology>
    </subcellularLocation>
</comment>
<evidence type="ECO:0000256" key="5">
    <source>
        <dbReference type="ARBA" id="ARBA00022692"/>
    </source>
</evidence>
<comment type="similarity">
    <text evidence="8 9">Belongs to the TRAP transporter small permease family.</text>
</comment>
<feature type="transmembrane region" description="Helical" evidence="9">
    <location>
        <begin position="88"/>
        <end position="109"/>
    </location>
</feature>
<organism evidence="11 12">
    <name type="scientific">Pelagibacterium lentulum</name>
    <dbReference type="NCBI Taxonomy" id="2029865"/>
    <lineage>
        <taxon>Bacteria</taxon>
        <taxon>Pseudomonadati</taxon>
        <taxon>Pseudomonadota</taxon>
        <taxon>Alphaproteobacteria</taxon>
        <taxon>Hyphomicrobiales</taxon>
        <taxon>Devosiaceae</taxon>
        <taxon>Pelagibacterium</taxon>
    </lineage>
</organism>
<name>A0A916VXG7_9HYPH</name>
<evidence type="ECO:0000256" key="8">
    <source>
        <dbReference type="ARBA" id="ARBA00038436"/>
    </source>
</evidence>
<dbReference type="PANTHER" id="PTHR35011">
    <property type="entry name" value="2,3-DIKETO-L-GULONATE TRAP TRANSPORTER SMALL PERMEASE PROTEIN YIAM"/>
    <property type="match status" value="1"/>
</dbReference>
<keyword evidence="12" id="KW-1185">Reference proteome</keyword>
<feature type="transmembrane region" description="Helical" evidence="9">
    <location>
        <begin position="129"/>
        <end position="147"/>
    </location>
</feature>
<dbReference type="OrthoDB" id="4250245at2"/>
<dbReference type="GO" id="GO:0005886">
    <property type="term" value="C:plasma membrane"/>
    <property type="evidence" value="ECO:0007669"/>
    <property type="project" value="UniProtKB-SubCell"/>
</dbReference>
<gene>
    <name evidence="11" type="ORF">GCM10011499_19570</name>
</gene>
<comment type="function">
    <text evidence="9">Part of the tripartite ATP-independent periplasmic (TRAP) transport system.</text>
</comment>
<reference evidence="11 12" key="1">
    <citation type="journal article" date="2014" name="Int. J. Syst. Evol. Microbiol.">
        <title>Complete genome sequence of Corynebacterium casei LMG S-19264T (=DSM 44701T), isolated from a smear-ripened cheese.</title>
        <authorList>
            <consortium name="US DOE Joint Genome Institute (JGI-PGF)"/>
            <person name="Walter F."/>
            <person name="Albersmeier A."/>
            <person name="Kalinowski J."/>
            <person name="Ruckert C."/>
        </authorList>
    </citation>
    <scope>NUCLEOTIDE SEQUENCE [LARGE SCALE GENOMIC DNA]</scope>
    <source>
        <strain evidence="11 12">CGMCC 1.15896</strain>
    </source>
</reference>
<comment type="caution">
    <text evidence="11">The sequence shown here is derived from an EMBL/GenBank/DDBJ whole genome shotgun (WGS) entry which is preliminary data.</text>
</comment>
<evidence type="ECO:0000256" key="3">
    <source>
        <dbReference type="ARBA" id="ARBA00022475"/>
    </source>
</evidence>
<dbReference type="InterPro" id="IPR007387">
    <property type="entry name" value="TRAP_DctQ"/>
</dbReference>
<keyword evidence="6 9" id="KW-1133">Transmembrane helix</keyword>
<dbReference type="EMBL" id="BMKB01000003">
    <property type="protein sequence ID" value="GGA49752.1"/>
    <property type="molecule type" value="Genomic_DNA"/>
</dbReference>
<dbReference type="GO" id="GO:0015740">
    <property type="term" value="P:C4-dicarboxylate transport"/>
    <property type="evidence" value="ECO:0007669"/>
    <property type="project" value="TreeGrafter"/>
</dbReference>
<dbReference type="AlphaFoldDB" id="A0A916VXG7"/>
<dbReference type="Pfam" id="PF04290">
    <property type="entry name" value="DctQ"/>
    <property type="match status" value="1"/>
</dbReference>
<evidence type="ECO:0000256" key="6">
    <source>
        <dbReference type="ARBA" id="ARBA00022989"/>
    </source>
</evidence>
<evidence type="ECO:0000259" key="10">
    <source>
        <dbReference type="Pfam" id="PF04290"/>
    </source>
</evidence>
<protein>
    <recommendedName>
        <fullName evidence="9">TRAP transporter small permease protein</fullName>
    </recommendedName>
</protein>
<feature type="transmembrane region" description="Helical" evidence="9">
    <location>
        <begin position="51"/>
        <end position="67"/>
    </location>
</feature>
<feature type="domain" description="Tripartite ATP-independent periplasmic transporters DctQ component" evidence="10">
    <location>
        <begin position="25"/>
        <end position="154"/>
    </location>
</feature>
<keyword evidence="2 9" id="KW-0813">Transport</keyword>
<dbReference type="PANTHER" id="PTHR35011:SF2">
    <property type="entry name" value="2,3-DIKETO-L-GULONATE TRAP TRANSPORTER SMALL PERMEASE PROTEIN YIAM"/>
    <property type="match status" value="1"/>
</dbReference>
<sequence>MKLRSISNWLQNRATDVAVAMLTVMFLSFILQIFFRYVMRNPLGWTQEITLTMWLWLVFWGAAFMLKDRDHISFDILYLAVSQKVRRIFALVSAVALVAGFVASLPATYDYVEFMSIRRSSSLRIRLDIVFSVYLIFAVAIIARYSLRAFSLVRGADPDADAGPEPKV</sequence>
<keyword evidence="3" id="KW-1003">Cell membrane</keyword>
<keyword evidence="5 9" id="KW-0812">Transmembrane</keyword>
<dbReference type="Proteomes" id="UP000596977">
    <property type="component" value="Unassembled WGS sequence"/>
</dbReference>
<evidence type="ECO:0000256" key="1">
    <source>
        <dbReference type="ARBA" id="ARBA00004429"/>
    </source>
</evidence>
<comment type="subunit">
    <text evidence="9">The complex comprises the extracytoplasmic solute receptor protein and the two transmembrane proteins.</text>
</comment>